<keyword evidence="12 17" id="KW-1133">Transmembrane helix</keyword>
<proteinExistence type="inferred from homology"/>
<dbReference type="PROSITE" id="PS00018">
    <property type="entry name" value="EF_HAND_1"/>
    <property type="match status" value="1"/>
</dbReference>
<name>A0A9Q0D2C6_9POAL</name>
<dbReference type="Proteomes" id="UP001151287">
    <property type="component" value="Unassembled WGS sequence"/>
</dbReference>
<feature type="transmembrane region" description="Helical" evidence="17">
    <location>
        <begin position="364"/>
        <end position="385"/>
    </location>
</feature>
<evidence type="ECO:0000256" key="13">
    <source>
        <dbReference type="ARBA" id="ARBA00023065"/>
    </source>
</evidence>
<gene>
    <name evidence="19" type="ORF">LUZ63_004337</name>
</gene>
<dbReference type="GO" id="GO:0046872">
    <property type="term" value="F:metal ion binding"/>
    <property type="evidence" value="ECO:0007669"/>
    <property type="project" value="UniProtKB-KW"/>
</dbReference>
<evidence type="ECO:0000259" key="18">
    <source>
        <dbReference type="Pfam" id="PF07885"/>
    </source>
</evidence>
<feature type="region of interest" description="Disordered" evidence="16">
    <location>
        <begin position="1"/>
        <end position="112"/>
    </location>
</feature>
<dbReference type="InterPro" id="IPR018247">
    <property type="entry name" value="EF_Hand_1_Ca_BS"/>
</dbReference>
<evidence type="ECO:0000313" key="19">
    <source>
        <dbReference type="EMBL" id="KAJ1704558.1"/>
    </source>
</evidence>
<comment type="caution">
    <text evidence="19">The sequence shown here is derived from an EMBL/GenBank/DDBJ whole genome shotgun (WGS) entry which is preliminary data.</text>
</comment>
<organism evidence="19 20">
    <name type="scientific">Rhynchospora breviuscula</name>
    <dbReference type="NCBI Taxonomy" id="2022672"/>
    <lineage>
        <taxon>Eukaryota</taxon>
        <taxon>Viridiplantae</taxon>
        <taxon>Streptophyta</taxon>
        <taxon>Embryophyta</taxon>
        <taxon>Tracheophyta</taxon>
        <taxon>Spermatophyta</taxon>
        <taxon>Magnoliopsida</taxon>
        <taxon>Liliopsida</taxon>
        <taxon>Poales</taxon>
        <taxon>Cyperaceae</taxon>
        <taxon>Cyperoideae</taxon>
        <taxon>Rhynchosporeae</taxon>
        <taxon>Rhynchospora</taxon>
    </lineage>
</organism>
<keyword evidence="14 17" id="KW-0472">Membrane</keyword>
<dbReference type="Pfam" id="PF07885">
    <property type="entry name" value="Ion_trans_2"/>
    <property type="match status" value="2"/>
</dbReference>
<dbReference type="FunFam" id="1.10.287.70:FF:000102">
    <property type="entry name" value="Two-pore potassium channel 3"/>
    <property type="match status" value="1"/>
</dbReference>
<dbReference type="GO" id="GO:0022841">
    <property type="term" value="F:potassium ion leak channel activity"/>
    <property type="evidence" value="ECO:0007669"/>
    <property type="project" value="TreeGrafter"/>
</dbReference>
<evidence type="ECO:0000256" key="3">
    <source>
        <dbReference type="ARBA" id="ARBA00011738"/>
    </source>
</evidence>
<evidence type="ECO:0000256" key="1">
    <source>
        <dbReference type="ARBA" id="ARBA00004141"/>
    </source>
</evidence>
<feature type="domain" description="Potassium channel" evidence="18">
    <location>
        <begin position="179"/>
        <end position="260"/>
    </location>
</feature>
<dbReference type="EMBL" id="JAMQYH010000001">
    <property type="protein sequence ID" value="KAJ1704558.1"/>
    <property type="molecule type" value="Genomic_DNA"/>
</dbReference>
<dbReference type="SUPFAM" id="SSF81324">
    <property type="entry name" value="Voltage-gated potassium channels"/>
    <property type="match status" value="2"/>
</dbReference>
<feature type="transmembrane region" description="Helical" evidence="17">
    <location>
        <begin position="176"/>
        <end position="194"/>
    </location>
</feature>
<reference evidence="19" key="1">
    <citation type="journal article" date="2022" name="Cell">
        <title>Repeat-based holocentromeres influence genome architecture and karyotype evolution.</title>
        <authorList>
            <person name="Hofstatter P.G."/>
            <person name="Thangavel G."/>
            <person name="Lux T."/>
            <person name="Neumann P."/>
            <person name="Vondrak T."/>
            <person name="Novak P."/>
            <person name="Zhang M."/>
            <person name="Costa L."/>
            <person name="Castellani M."/>
            <person name="Scott A."/>
            <person name="Toegelov H."/>
            <person name="Fuchs J."/>
            <person name="Mata-Sucre Y."/>
            <person name="Dias Y."/>
            <person name="Vanzela A.L.L."/>
            <person name="Huettel B."/>
            <person name="Almeida C.C.S."/>
            <person name="Simkova H."/>
            <person name="Souza G."/>
            <person name="Pedrosa-Harand A."/>
            <person name="Macas J."/>
            <person name="Mayer K.F.X."/>
            <person name="Houben A."/>
            <person name="Marques A."/>
        </authorList>
    </citation>
    <scope>NUCLEOTIDE SEQUENCE</scope>
    <source>
        <strain evidence="19">RhyBre1mFocal</strain>
    </source>
</reference>
<evidence type="ECO:0000256" key="8">
    <source>
        <dbReference type="ARBA" id="ARBA00022737"/>
    </source>
</evidence>
<dbReference type="Gene3D" id="1.10.238.10">
    <property type="entry name" value="EF-hand"/>
    <property type="match status" value="1"/>
</dbReference>
<keyword evidence="15" id="KW-0407">Ion channel</keyword>
<comment type="similarity">
    <text evidence="2">Belongs to the two pore domain potassium channel (TC 1.A.1.7) family.</text>
</comment>
<dbReference type="InterPro" id="IPR013099">
    <property type="entry name" value="K_chnl_dom"/>
</dbReference>
<comment type="subunit">
    <text evidence="3">Homodimer.</text>
</comment>
<dbReference type="GO" id="GO:0009705">
    <property type="term" value="C:plant-type vacuole membrane"/>
    <property type="evidence" value="ECO:0007669"/>
    <property type="project" value="TreeGrafter"/>
</dbReference>
<feature type="compositionally biased region" description="Polar residues" evidence="16">
    <location>
        <begin position="12"/>
        <end position="21"/>
    </location>
</feature>
<comment type="subcellular location">
    <subcellularLocation>
        <location evidence="1">Membrane</location>
        <topology evidence="1">Multi-pass membrane protein</topology>
    </subcellularLocation>
</comment>
<accession>A0A9Q0D2C6</accession>
<evidence type="ECO:0000256" key="2">
    <source>
        <dbReference type="ARBA" id="ARBA00010159"/>
    </source>
</evidence>
<feature type="compositionally biased region" description="Basic and acidic residues" evidence="16">
    <location>
        <begin position="1"/>
        <end position="10"/>
    </location>
</feature>
<keyword evidence="13" id="KW-0406">Ion transport</keyword>
<feature type="transmembrane region" description="Helical" evidence="17">
    <location>
        <begin position="236"/>
        <end position="261"/>
    </location>
</feature>
<keyword evidence="10" id="KW-0106">Calcium</keyword>
<evidence type="ECO:0000313" key="20">
    <source>
        <dbReference type="Proteomes" id="UP001151287"/>
    </source>
</evidence>
<dbReference type="GO" id="GO:0005886">
    <property type="term" value="C:plasma membrane"/>
    <property type="evidence" value="ECO:0007669"/>
    <property type="project" value="TreeGrafter"/>
</dbReference>
<dbReference type="PANTHER" id="PTHR11003:SF282">
    <property type="entry name" value="TWO-PORE POTASSIUM CHANNEL 3"/>
    <property type="match status" value="1"/>
</dbReference>
<dbReference type="PANTHER" id="PTHR11003">
    <property type="entry name" value="POTASSIUM CHANNEL, SUBFAMILY K"/>
    <property type="match status" value="1"/>
</dbReference>
<feature type="transmembrane region" description="Helical" evidence="17">
    <location>
        <begin position="310"/>
        <end position="331"/>
    </location>
</feature>
<feature type="domain" description="Potassium channel" evidence="18">
    <location>
        <begin position="317"/>
        <end position="387"/>
    </location>
</feature>
<evidence type="ECO:0000256" key="6">
    <source>
        <dbReference type="ARBA" id="ARBA00022692"/>
    </source>
</evidence>
<dbReference type="Gene3D" id="1.10.287.70">
    <property type="match status" value="2"/>
</dbReference>
<dbReference type="PRINTS" id="PR01333">
    <property type="entry name" value="2POREKCHANEL"/>
</dbReference>
<feature type="compositionally biased region" description="Low complexity" evidence="16">
    <location>
        <begin position="25"/>
        <end position="48"/>
    </location>
</feature>
<keyword evidence="4" id="KW-0813">Transport</keyword>
<evidence type="ECO:0000256" key="4">
    <source>
        <dbReference type="ARBA" id="ARBA00022448"/>
    </source>
</evidence>
<keyword evidence="5" id="KW-0633">Potassium transport</keyword>
<evidence type="ECO:0000256" key="14">
    <source>
        <dbReference type="ARBA" id="ARBA00023136"/>
    </source>
</evidence>
<feature type="compositionally biased region" description="Pro residues" evidence="16">
    <location>
        <begin position="79"/>
        <end position="89"/>
    </location>
</feature>
<keyword evidence="8" id="KW-0677">Repeat</keyword>
<evidence type="ECO:0000256" key="17">
    <source>
        <dbReference type="SAM" id="Phobius"/>
    </source>
</evidence>
<evidence type="ECO:0000256" key="16">
    <source>
        <dbReference type="SAM" id="MobiDB-lite"/>
    </source>
</evidence>
<evidence type="ECO:0000256" key="9">
    <source>
        <dbReference type="ARBA" id="ARBA00022826"/>
    </source>
</evidence>
<evidence type="ECO:0000256" key="12">
    <source>
        <dbReference type="ARBA" id="ARBA00022989"/>
    </source>
</evidence>
<feature type="compositionally biased region" description="Low complexity" evidence="16">
    <location>
        <begin position="61"/>
        <end position="74"/>
    </location>
</feature>
<keyword evidence="9" id="KW-0631">Potassium channel</keyword>
<evidence type="ECO:0000256" key="11">
    <source>
        <dbReference type="ARBA" id="ARBA00022958"/>
    </source>
</evidence>
<dbReference type="GO" id="GO:0015271">
    <property type="term" value="F:outward rectifier potassium channel activity"/>
    <property type="evidence" value="ECO:0007669"/>
    <property type="project" value="TreeGrafter"/>
</dbReference>
<keyword evidence="7" id="KW-0479">Metal-binding</keyword>
<keyword evidence="11" id="KW-0630">Potassium</keyword>
<keyword evidence="20" id="KW-1185">Reference proteome</keyword>
<keyword evidence="6 17" id="KW-0812">Transmembrane</keyword>
<evidence type="ECO:0000256" key="5">
    <source>
        <dbReference type="ARBA" id="ARBA00022538"/>
    </source>
</evidence>
<dbReference type="GO" id="GO:0030322">
    <property type="term" value="P:stabilization of membrane potential"/>
    <property type="evidence" value="ECO:0007669"/>
    <property type="project" value="TreeGrafter"/>
</dbReference>
<sequence>MASVATEREPLLSSSQPSNPHSHAISISINNLPNSPSTPFFSPLTPLPEDSELPPSPYPSSPFASSSPSLKSLLIFGPSPAPSPSPSPSPCNDGANPDPTLPPPPHSPSLFSSADDTCLNNSPFSSDSKGKFITNLHRCRTAPSISPLDNSSLPQHHADTHHADVAPQGPAVVRSAFIFLACYLFFGVIIYSIAPNNFSASTDSTHPVVDALYFCIVTMCTIGYGDITPATPFAKIFSILFVIIGFGFVDILLSGMVSFVLDLQESLLLTAVTKPNHPAVTKPNHPHRHDIARRYIVDVKKGRMRIRLKVALALGVVVLCVGIGAIVLCFIENLNGLDAFYLSVMSVTTVGYGDQAFKTMSGRLFASIWLLVSTLAVARAFLYLAEMRIEKRHRKIAKWVLSRDMTVSEFLEADIDHNGFVTKSEFVVYKLKEMGKISEKDVMLICEQFERLDPGKSGKITLSALIDSHHLDTSRKFFA</sequence>
<evidence type="ECO:0000256" key="7">
    <source>
        <dbReference type="ARBA" id="ARBA00022723"/>
    </source>
</evidence>
<evidence type="ECO:0000256" key="10">
    <source>
        <dbReference type="ARBA" id="ARBA00022837"/>
    </source>
</evidence>
<dbReference type="InterPro" id="IPR003280">
    <property type="entry name" value="2pore_dom_K_chnl"/>
</dbReference>
<evidence type="ECO:0000256" key="15">
    <source>
        <dbReference type="ARBA" id="ARBA00023303"/>
    </source>
</evidence>
<dbReference type="OrthoDB" id="415460at2759"/>
<protein>
    <recommendedName>
        <fullName evidence="18">Potassium channel domain-containing protein</fullName>
    </recommendedName>
</protein>
<dbReference type="AlphaFoldDB" id="A0A9Q0D2C6"/>